<gene>
    <name evidence="2" type="ORF">GCM10010315_20170</name>
</gene>
<feature type="region of interest" description="Disordered" evidence="1">
    <location>
        <begin position="23"/>
        <end position="113"/>
    </location>
</feature>
<organism evidence="2 3">
    <name type="scientific">Streptomyces luteosporeus</name>
    <dbReference type="NCBI Taxonomy" id="173856"/>
    <lineage>
        <taxon>Bacteria</taxon>
        <taxon>Bacillati</taxon>
        <taxon>Actinomycetota</taxon>
        <taxon>Actinomycetes</taxon>
        <taxon>Kitasatosporales</taxon>
        <taxon>Streptomycetaceae</taxon>
        <taxon>Streptomyces</taxon>
    </lineage>
</organism>
<dbReference type="Proteomes" id="UP001500886">
    <property type="component" value="Unassembled WGS sequence"/>
</dbReference>
<evidence type="ECO:0000313" key="2">
    <source>
        <dbReference type="EMBL" id="GAA2713874.1"/>
    </source>
</evidence>
<reference evidence="3" key="1">
    <citation type="journal article" date="2019" name="Int. J. Syst. Evol. Microbiol.">
        <title>The Global Catalogue of Microorganisms (GCM) 10K type strain sequencing project: providing services to taxonomists for standard genome sequencing and annotation.</title>
        <authorList>
            <consortium name="The Broad Institute Genomics Platform"/>
            <consortium name="The Broad Institute Genome Sequencing Center for Infectious Disease"/>
            <person name="Wu L."/>
            <person name="Ma J."/>
        </authorList>
    </citation>
    <scope>NUCLEOTIDE SEQUENCE [LARGE SCALE GENOMIC DNA]</scope>
    <source>
        <strain evidence="3">JCM 4542</strain>
    </source>
</reference>
<evidence type="ECO:0000313" key="3">
    <source>
        <dbReference type="Proteomes" id="UP001500886"/>
    </source>
</evidence>
<evidence type="ECO:0000256" key="1">
    <source>
        <dbReference type="SAM" id="MobiDB-lite"/>
    </source>
</evidence>
<comment type="caution">
    <text evidence="2">The sequence shown here is derived from an EMBL/GenBank/DDBJ whole genome shotgun (WGS) entry which is preliminary data.</text>
</comment>
<keyword evidence="3" id="KW-1185">Reference proteome</keyword>
<protein>
    <submittedName>
        <fullName evidence="2">Uncharacterized protein</fullName>
    </submittedName>
</protein>
<dbReference type="EMBL" id="BAAASL010000006">
    <property type="protein sequence ID" value="GAA2713874.1"/>
    <property type="molecule type" value="Genomic_DNA"/>
</dbReference>
<feature type="compositionally biased region" description="Basic and acidic residues" evidence="1">
    <location>
        <begin position="91"/>
        <end position="104"/>
    </location>
</feature>
<sequence>MTPAATIVAIREICMAITLKPLQRQRPPGSLHSRRPAREMPCTLPGLWADSSAERTGGATVPVTHTPRGSAAAERSRNMRQAAGGLFSRAAGRDRPAQPHRDEGPPLIGGGAS</sequence>
<accession>A0ABP6G4B9</accession>
<name>A0ABP6G4B9_9ACTN</name>
<proteinExistence type="predicted"/>